<evidence type="ECO:0000256" key="5">
    <source>
        <dbReference type="ARBA" id="ARBA00023136"/>
    </source>
</evidence>
<evidence type="ECO:0000256" key="1">
    <source>
        <dbReference type="ARBA" id="ARBA00004141"/>
    </source>
</evidence>
<evidence type="ECO:0000313" key="8">
    <source>
        <dbReference type="Proteomes" id="UP000737018"/>
    </source>
</evidence>
<feature type="transmembrane region" description="Helical" evidence="6">
    <location>
        <begin position="48"/>
        <end position="70"/>
    </location>
</feature>
<feature type="non-terminal residue" evidence="7">
    <location>
        <position position="1"/>
    </location>
</feature>
<keyword evidence="3 6" id="KW-0812">Transmembrane</keyword>
<dbReference type="OrthoDB" id="975446at2759"/>
<evidence type="ECO:0000256" key="6">
    <source>
        <dbReference type="SAM" id="Phobius"/>
    </source>
</evidence>
<feature type="transmembrane region" description="Helical" evidence="6">
    <location>
        <begin position="246"/>
        <end position="269"/>
    </location>
</feature>
<dbReference type="InterPro" id="IPR036259">
    <property type="entry name" value="MFS_trans_sf"/>
</dbReference>
<reference evidence="7" key="1">
    <citation type="submission" date="2020-03" db="EMBL/GenBank/DDBJ databases">
        <title>Castanea mollissima Vanexum genome sequencing.</title>
        <authorList>
            <person name="Staton M."/>
        </authorList>
    </citation>
    <scope>NUCLEOTIDE SEQUENCE</scope>
    <source>
        <tissue evidence="7">Leaf</tissue>
    </source>
</reference>
<dbReference type="InterPro" id="IPR000109">
    <property type="entry name" value="POT_fam"/>
</dbReference>
<dbReference type="GO" id="GO:0022857">
    <property type="term" value="F:transmembrane transporter activity"/>
    <property type="evidence" value="ECO:0007669"/>
    <property type="project" value="InterPro"/>
</dbReference>
<keyword evidence="4 6" id="KW-1133">Transmembrane helix</keyword>
<gene>
    <name evidence="7" type="ORF">CMV_012900</name>
</gene>
<accession>A0A8J4R2Q8</accession>
<organism evidence="7 8">
    <name type="scientific">Castanea mollissima</name>
    <name type="common">Chinese chestnut</name>
    <dbReference type="NCBI Taxonomy" id="60419"/>
    <lineage>
        <taxon>Eukaryota</taxon>
        <taxon>Viridiplantae</taxon>
        <taxon>Streptophyta</taxon>
        <taxon>Embryophyta</taxon>
        <taxon>Tracheophyta</taxon>
        <taxon>Spermatophyta</taxon>
        <taxon>Magnoliopsida</taxon>
        <taxon>eudicotyledons</taxon>
        <taxon>Gunneridae</taxon>
        <taxon>Pentapetalae</taxon>
        <taxon>rosids</taxon>
        <taxon>fabids</taxon>
        <taxon>Fagales</taxon>
        <taxon>Fagaceae</taxon>
        <taxon>Castanea</taxon>
    </lineage>
</organism>
<proteinExistence type="inferred from homology"/>
<name>A0A8J4R2Q8_9ROSI</name>
<comment type="similarity">
    <text evidence="2">Belongs to the major facilitator superfamily. Proton-dependent oligopeptide transporter (POT/PTR) (TC 2.A.17) family.</text>
</comment>
<dbReference type="Gene3D" id="1.20.1250.20">
    <property type="entry name" value="MFS general substrate transporter like domains"/>
    <property type="match status" value="1"/>
</dbReference>
<feature type="transmembrane region" description="Helical" evidence="6">
    <location>
        <begin position="76"/>
        <end position="102"/>
    </location>
</feature>
<sequence length="446" mass="50350">MFYVAAVMLAVGISGREPLLKAFLADQLSKKENPNEEELKQIQARTDVWWRIARFSGATIALFCLPNALWEKAFKVSVLVMGANLLLFLFGYAISAYGLSFYGLPCYNILKPNESPLRIIPGVVKSAIHNRHCDYPSTENEFYWNNHTPSQFEEDRGPTHLSPKVLFLGWLDKAAIIDERTPSSSPEEQENCGHLCTVEQVREVKSLFSLIPVWITFFGCSLVGATGKTFFFEQTSNLDFGIGNNVHIPLNSLFALRSVMRFIISFFFLSKKATEQHVTRMRIGVGMICSILCCIAAWQVEVHRLYLIKEEIIDPSGPTQISMSVLWLVPQFSLLGLMDGLAVDGLYEFFYDHVATSMRSYGPSFSDCVLGFGNFIGMPFVLLCRSWFKDSINTSHLDRYYLTLAILNLVCLVMYAHASYSLKPFHMGNASEDEELNEILIHDTDG</sequence>
<keyword evidence="5 6" id="KW-0472">Membrane</keyword>
<comment type="caution">
    <text evidence="7">The sequence shown here is derived from an EMBL/GenBank/DDBJ whole genome shotgun (WGS) entry which is preliminary data.</text>
</comment>
<dbReference type="Proteomes" id="UP000737018">
    <property type="component" value="Unassembled WGS sequence"/>
</dbReference>
<feature type="transmembrane region" description="Helical" evidence="6">
    <location>
        <begin position="400"/>
        <end position="418"/>
    </location>
</feature>
<dbReference type="SUPFAM" id="SSF103473">
    <property type="entry name" value="MFS general substrate transporter"/>
    <property type="match status" value="1"/>
</dbReference>
<dbReference type="PANTHER" id="PTHR11654">
    <property type="entry name" value="OLIGOPEPTIDE TRANSPORTER-RELATED"/>
    <property type="match status" value="1"/>
</dbReference>
<feature type="transmembrane region" description="Helical" evidence="6">
    <location>
        <begin position="281"/>
        <end position="300"/>
    </location>
</feature>
<evidence type="ECO:0000256" key="3">
    <source>
        <dbReference type="ARBA" id="ARBA00022692"/>
    </source>
</evidence>
<dbReference type="EMBL" id="JRKL02001689">
    <property type="protein sequence ID" value="KAF3962598.1"/>
    <property type="molecule type" value="Genomic_DNA"/>
</dbReference>
<comment type="subcellular location">
    <subcellularLocation>
        <location evidence="1">Membrane</location>
        <topology evidence="1">Multi-pass membrane protein</topology>
    </subcellularLocation>
</comment>
<feature type="transmembrane region" description="Helical" evidence="6">
    <location>
        <begin position="368"/>
        <end position="388"/>
    </location>
</feature>
<keyword evidence="8" id="KW-1185">Reference proteome</keyword>
<evidence type="ECO:0000256" key="2">
    <source>
        <dbReference type="ARBA" id="ARBA00005982"/>
    </source>
</evidence>
<protein>
    <submittedName>
        <fullName evidence="7">Uncharacterized protein</fullName>
    </submittedName>
</protein>
<dbReference type="Pfam" id="PF00854">
    <property type="entry name" value="PTR2"/>
    <property type="match status" value="1"/>
</dbReference>
<evidence type="ECO:0000256" key="4">
    <source>
        <dbReference type="ARBA" id="ARBA00022989"/>
    </source>
</evidence>
<evidence type="ECO:0000313" key="7">
    <source>
        <dbReference type="EMBL" id="KAF3962598.1"/>
    </source>
</evidence>
<dbReference type="AlphaFoldDB" id="A0A8J4R2Q8"/>
<feature type="transmembrane region" description="Helical" evidence="6">
    <location>
        <begin position="207"/>
        <end position="226"/>
    </location>
</feature>
<dbReference type="GO" id="GO:0016020">
    <property type="term" value="C:membrane"/>
    <property type="evidence" value="ECO:0007669"/>
    <property type="project" value="UniProtKB-SubCell"/>
</dbReference>